<evidence type="ECO:0000313" key="10">
    <source>
        <dbReference type="Proteomes" id="UP000827889"/>
    </source>
</evidence>
<organism evidence="10 11">
    <name type="scientific">Rhodamnia argentea</name>
    <dbReference type="NCBI Taxonomy" id="178133"/>
    <lineage>
        <taxon>Eukaryota</taxon>
        <taxon>Viridiplantae</taxon>
        <taxon>Streptophyta</taxon>
        <taxon>Embryophyta</taxon>
        <taxon>Tracheophyta</taxon>
        <taxon>Spermatophyta</taxon>
        <taxon>Magnoliopsida</taxon>
        <taxon>eudicotyledons</taxon>
        <taxon>Gunneridae</taxon>
        <taxon>Pentapetalae</taxon>
        <taxon>rosids</taxon>
        <taxon>malvids</taxon>
        <taxon>Myrtales</taxon>
        <taxon>Myrtaceae</taxon>
        <taxon>Myrtoideae</taxon>
        <taxon>Myrteae</taxon>
        <taxon>Australasian group</taxon>
        <taxon>Rhodamnia</taxon>
    </lineage>
</organism>
<dbReference type="PANTHER" id="PTHR46408">
    <property type="entry name" value="BASIC LEUCINE ZIPPER 63"/>
    <property type="match status" value="1"/>
</dbReference>
<dbReference type="RefSeq" id="XP_048133116.1">
    <property type="nucleotide sequence ID" value="XM_048277159.1"/>
</dbReference>
<dbReference type="Proteomes" id="UP000827889">
    <property type="component" value="Chromosome 4"/>
</dbReference>
<accession>A0ABM3H936</accession>
<keyword evidence="6" id="KW-0539">Nucleus</keyword>
<comment type="subcellular location">
    <subcellularLocation>
        <location evidence="1">Nucleus</location>
    </subcellularLocation>
</comment>
<feature type="coiled-coil region" evidence="7">
    <location>
        <begin position="172"/>
        <end position="241"/>
    </location>
</feature>
<feature type="domain" description="BZIP" evidence="9">
    <location>
        <begin position="161"/>
        <end position="207"/>
    </location>
</feature>
<dbReference type="CDD" id="cd14702">
    <property type="entry name" value="bZIP_plant_GBF1"/>
    <property type="match status" value="1"/>
</dbReference>
<evidence type="ECO:0000256" key="6">
    <source>
        <dbReference type="ARBA" id="ARBA00023242"/>
    </source>
</evidence>
<dbReference type="GeneID" id="115750971"/>
<gene>
    <name evidence="11" type="primary">LOC115750971</name>
</gene>
<keyword evidence="3" id="KW-0805">Transcription regulation</keyword>
<keyword evidence="7" id="KW-0175">Coiled coil</keyword>
<evidence type="ECO:0000259" key="9">
    <source>
        <dbReference type="PROSITE" id="PS50217"/>
    </source>
</evidence>
<evidence type="ECO:0000256" key="7">
    <source>
        <dbReference type="SAM" id="Coils"/>
    </source>
</evidence>
<proteinExistence type="inferred from homology"/>
<evidence type="ECO:0000256" key="5">
    <source>
        <dbReference type="ARBA" id="ARBA00023163"/>
    </source>
</evidence>
<evidence type="ECO:0000256" key="4">
    <source>
        <dbReference type="ARBA" id="ARBA00023125"/>
    </source>
</evidence>
<feature type="compositionally biased region" description="Acidic residues" evidence="8">
    <location>
        <begin position="142"/>
        <end position="152"/>
    </location>
</feature>
<evidence type="ECO:0000313" key="11">
    <source>
        <dbReference type="RefSeq" id="XP_048133116.1"/>
    </source>
</evidence>
<feature type="region of interest" description="Disordered" evidence="8">
    <location>
        <begin position="119"/>
        <end position="159"/>
    </location>
</feature>
<name>A0ABM3H936_9MYRT</name>
<dbReference type="PANTHER" id="PTHR46408:SF8">
    <property type="entry name" value="BASIC LEUCINE ZIPPER 9"/>
    <property type="match status" value="1"/>
</dbReference>
<dbReference type="Gene3D" id="1.20.5.170">
    <property type="match status" value="1"/>
</dbReference>
<dbReference type="PROSITE" id="PS50217">
    <property type="entry name" value="BZIP"/>
    <property type="match status" value="1"/>
</dbReference>
<dbReference type="Pfam" id="PF00170">
    <property type="entry name" value="bZIP_1"/>
    <property type="match status" value="1"/>
</dbReference>
<evidence type="ECO:0000256" key="3">
    <source>
        <dbReference type="ARBA" id="ARBA00023015"/>
    </source>
</evidence>
<keyword evidence="5" id="KW-0804">Transcription</keyword>
<sequence length="330" mass="35868">MQEGKAGGAEKMKGSASELALEELLRIIMIASPPQHHHQEQDHHPPPQDYCYDSPHTTSSSITDAPPLSLDNWDISGPGSDHRHDMAAATSLWYHTLLTKHSPPDSNSSIFVGSCTASANMPKCRDSQAREATSGSTHQHSDEDDGATEADPSELSTDAIDLKRIRRMVSNRESARKSRKRKQAQLADLEIRVEQLRGENSSLSKQLLDAAQHYCHADTNNRVLKSDVEALRAKVKLAEDMVARGSLSCSLNRLVLQTLNPQNSISTEDLSAVANVSPTITVHGDNDSSTGLTVPMPNSCLGVENSNPNNSNFTNGVIHDSVSCVSEMWS</sequence>
<dbReference type="InterPro" id="IPR045314">
    <property type="entry name" value="bZIP_plant_GBF1"/>
</dbReference>
<keyword evidence="10" id="KW-1185">Reference proteome</keyword>
<keyword evidence="4" id="KW-0238">DNA-binding</keyword>
<evidence type="ECO:0000256" key="2">
    <source>
        <dbReference type="ARBA" id="ARBA00007163"/>
    </source>
</evidence>
<dbReference type="SMART" id="SM00338">
    <property type="entry name" value="BRLZ"/>
    <property type="match status" value="1"/>
</dbReference>
<evidence type="ECO:0000256" key="1">
    <source>
        <dbReference type="ARBA" id="ARBA00004123"/>
    </source>
</evidence>
<protein>
    <submittedName>
        <fullName evidence="11">Basic leucine zipper 9</fullName>
    </submittedName>
</protein>
<dbReference type="SUPFAM" id="SSF57959">
    <property type="entry name" value="Leucine zipper domain"/>
    <property type="match status" value="1"/>
</dbReference>
<dbReference type="InterPro" id="IPR046347">
    <property type="entry name" value="bZIP_sf"/>
</dbReference>
<dbReference type="PROSITE" id="PS00036">
    <property type="entry name" value="BZIP_BASIC"/>
    <property type="match status" value="1"/>
</dbReference>
<evidence type="ECO:0000256" key="8">
    <source>
        <dbReference type="SAM" id="MobiDB-lite"/>
    </source>
</evidence>
<comment type="similarity">
    <text evidence="2">Belongs to the bZIP family.</text>
</comment>
<reference evidence="11" key="1">
    <citation type="submission" date="2025-08" db="UniProtKB">
        <authorList>
            <consortium name="RefSeq"/>
        </authorList>
    </citation>
    <scope>IDENTIFICATION</scope>
    <source>
        <tissue evidence="11">Leaf</tissue>
    </source>
</reference>
<dbReference type="InterPro" id="IPR004827">
    <property type="entry name" value="bZIP"/>
</dbReference>